<dbReference type="EMBL" id="JALNMH010000010">
    <property type="protein sequence ID" value="MCK7594497.1"/>
    <property type="molecule type" value="Genomic_DNA"/>
</dbReference>
<dbReference type="InterPro" id="IPR020449">
    <property type="entry name" value="Tscrpt_reg_AraC-type_HTH"/>
</dbReference>
<keyword evidence="3" id="KW-0804">Transcription</keyword>
<keyword evidence="1" id="KW-0805">Transcription regulation</keyword>
<dbReference type="PANTHER" id="PTHR47894">
    <property type="entry name" value="HTH-TYPE TRANSCRIPTIONAL REGULATOR GADX"/>
    <property type="match status" value="1"/>
</dbReference>
<dbReference type="InterPro" id="IPR032687">
    <property type="entry name" value="AraC-type_N"/>
</dbReference>
<evidence type="ECO:0000256" key="4">
    <source>
        <dbReference type="SAM" id="MobiDB-lite"/>
    </source>
</evidence>
<keyword evidence="7" id="KW-1185">Reference proteome</keyword>
<evidence type="ECO:0000256" key="2">
    <source>
        <dbReference type="ARBA" id="ARBA00023125"/>
    </source>
</evidence>
<dbReference type="InterPro" id="IPR018060">
    <property type="entry name" value="HTH_AraC"/>
</dbReference>
<evidence type="ECO:0000256" key="1">
    <source>
        <dbReference type="ARBA" id="ARBA00023015"/>
    </source>
</evidence>
<name>A0ABT0GJG5_9GAMM</name>
<dbReference type="Pfam" id="PF12625">
    <property type="entry name" value="Arabinose_bd"/>
    <property type="match status" value="1"/>
</dbReference>
<evidence type="ECO:0000256" key="3">
    <source>
        <dbReference type="ARBA" id="ARBA00023163"/>
    </source>
</evidence>
<dbReference type="RefSeq" id="WP_248209885.1">
    <property type="nucleotide sequence ID" value="NZ_JALNMH010000010.1"/>
</dbReference>
<keyword evidence="2" id="KW-0238">DNA-binding</keyword>
<evidence type="ECO:0000313" key="6">
    <source>
        <dbReference type="EMBL" id="MCK7594497.1"/>
    </source>
</evidence>
<dbReference type="PROSITE" id="PS01124">
    <property type="entry name" value="HTH_ARAC_FAMILY_2"/>
    <property type="match status" value="1"/>
</dbReference>
<organism evidence="6 7">
    <name type="scientific">Pseudomarimonas salicorniae</name>
    <dbReference type="NCBI Taxonomy" id="2933270"/>
    <lineage>
        <taxon>Bacteria</taxon>
        <taxon>Pseudomonadati</taxon>
        <taxon>Pseudomonadota</taxon>
        <taxon>Gammaproteobacteria</taxon>
        <taxon>Lysobacterales</taxon>
        <taxon>Lysobacteraceae</taxon>
        <taxon>Pseudomarimonas</taxon>
    </lineage>
</organism>
<dbReference type="SUPFAM" id="SSF46689">
    <property type="entry name" value="Homeodomain-like"/>
    <property type="match status" value="1"/>
</dbReference>
<evidence type="ECO:0000313" key="7">
    <source>
        <dbReference type="Proteomes" id="UP001431449"/>
    </source>
</evidence>
<sequence length="371" mass="40334">MGGPRPDTANLPARYYLRLGLLLAEQGVPAEDLLARARIPARRLLEPDGSLRIQEVERLSLAALALFRGSDLGWRLGAAIPPAEHATLGHALLDAPTLDAALRLAARYFSLLSPGFLLRYRMQDGAGEVEVMPRLAFGAATLRLHLDTILTGLLAELGYLHGRPLPLLEVECALPAPAPVRSQPLLRPHRCRFGIGGLPRFVVRLPEALLLGRRQREAGGLREEARGRLEAERERLRHRGGLSEWAGMMLREAEGGLPTQAELAGLLGLSTRSFARELEREGVGYRALASDMRMARARAALAAGSQPITALALSLGYGDVANFSRAFRRAHGVSPRAWRAARHPGHGSLRQDEGEPRPSVTRALCPARCGR</sequence>
<dbReference type="Proteomes" id="UP001431449">
    <property type="component" value="Unassembled WGS sequence"/>
</dbReference>
<gene>
    <name evidence="6" type="ORF">M0G41_12540</name>
</gene>
<dbReference type="PRINTS" id="PR00032">
    <property type="entry name" value="HTHARAC"/>
</dbReference>
<dbReference type="InterPro" id="IPR018062">
    <property type="entry name" value="HTH_AraC-typ_CS"/>
</dbReference>
<proteinExistence type="predicted"/>
<dbReference type="SMART" id="SM00342">
    <property type="entry name" value="HTH_ARAC"/>
    <property type="match status" value="1"/>
</dbReference>
<comment type="caution">
    <text evidence="6">The sequence shown here is derived from an EMBL/GenBank/DDBJ whole genome shotgun (WGS) entry which is preliminary data.</text>
</comment>
<accession>A0ABT0GJG5</accession>
<dbReference type="PANTHER" id="PTHR47894:SF1">
    <property type="entry name" value="HTH-TYPE TRANSCRIPTIONAL REGULATOR VQSM"/>
    <property type="match status" value="1"/>
</dbReference>
<evidence type="ECO:0000259" key="5">
    <source>
        <dbReference type="PROSITE" id="PS01124"/>
    </source>
</evidence>
<protein>
    <submittedName>
        <fullName evidence="6">AraC family transcriptional regulator</fullName>
    </submittedName>
</protein>
<feature type="domain" description="HTH araC/xylS-type" evidence="5">
    <location>
        <begin position="262"/>
        <end position="341"/>
    </location>
</feature>
<dbReference type="Gene3D" id="1.10.10.60">
    <property type="entry name" value="Homeodomain-like"/>
    <property type="match status" value="1"/>
</dbReference>
<reference evidence="6" key="1">
    <citation type="submission" date="2022-04" db="EMBL/GenBank/DDBJ databases">
        <title>Lysobacter sp. CAU 1642 isolated from sea sand.</title>
        <authorList>
            <person name="Kim W."/>
        </authorList>
    </citation>
    <scope>NUCLEOTIDE SEQUENCE</scope>
    <source>
        <strain evidence="6">CAU 1642</strain>
    </source>
</reference>
<feature type="region of interest" description="Disordered" evidence="4">
    <location>
        <begin position="337"/>
        <end position="361"/>
    </location>
</feature>
<dbReference type="PROSITE" id="PS00041">
    <property type="entry name" value="HTH_ARAC_FAMILY_1"/>
    <property type="match status" value="1"/>
</dbReference>
<dbReference type="Pfam" id="PF12833">
    <property type="entry name" value="HTH_18"/>
    <property type="match status" value="1"/>
</dbReference>
<dbReference type="InterPro" id="IPR009057">
    <property type="entry name" value="Homeodomain-like_sf"/>
</dbReference>